<reference evidence="1 2" key="1">
    <citation type="submission" date="2023-05" db="EMBL/GenBank/DDBJ databases">
        <authorList>
            <person name="Zhang X."/>
        </authorList>
    </citation>
    <scope>NUCLEOTIDE SEQUENCE [LARGE SCALE GENOMIC DNA]</scope>
    <source>
        <strain evidence="1 2">DM2B3-1</strain>
    </source>
</reference>
<protein>
    <submittedName>
        <fullName evidence="1">Uncharacterized protein</fullName>
    </submittedName>
</protein>
<evidence type="ECO:0000313" key="2">
    <source>
        <dbReference type="Proteomes" id="UP001228581"/>
    </source>
</evidence>
<dbReference type="Proteomes" id="UP001228581">
    <property type="component" value="Unassembled WGS sequence"/>
</dbReference>
<dbReference type="EMBL" id="JASJOT010000006">
    <property type="protein sequence ID" value="MDJ1493712.1"/>
    <property type="molecule type" value="Genomic_DNA"/>
</dbReference>
<sequence length="167" mass="19305">MAFLSSSLIFGQVRIDCTLTEATFNIEKDFYPEVMSRFEVDSSSKVLIVLQLGRNELQIINFTDSRHVQITLYQDDSKKRTYSKVLNKEWLKAFEIDSTKSYMLRDEVKTFPNSSIIIKYKNKGKVLASLYTSHLDTYQCLTAEEQLKIKDLIRLLDVVSKICVGLN</sequence>
<comment type="caution">
    <text evidence="1">The sequence shown here is derived from an EMBL/GenBank/DDBJ whole genome shotgun (WGS) entry which is preliminary data.</text>
</comment>
<evidence type="ECO:0000313" key="1">
    <source>
        <dbReference type="EMBL" id="MDJ1493712.1"/>
    </source>
</evidence>
<accession>A0ABT7CJ01</accession>
<dbReference type="RefSeq" id="WP_313996202.1">
    <property type="nucleotide sequence ID" value="NZ_JASJOT010000006.1"/>
</dbReference>
<name>A0ABT7CJ01_9BACT</name>
<organism evidence="1 2">
    <name type="scientific">Xanthocytophaga flava</name>
    <dbReference type="NCBI Taxonomy" id="3048013"/>
    <lineage>
        <taxon>Bacteria</taxon>
        <taxon>Pseudomonadati</taxon>
        <taxon>Bacteroidota</taxon>
        <taxon>Cytophagia</taxon>
        <taxon>Cytophagales</taxon>
        <taxon>Rhodocytophagaceae</taxon>
        <taxon>Xanthocytophaga</taxon>
    </lineage>
</organism>
<proteinExistence type="predicted"/>
<keyword evidence="2" id="KW-1185">Reference proteome</keyword>
<gene>
    <name evidence="1" type="ORF">QNI19_12285</name>
</gene>